<protein>
    <submittedName>
        <fullName evidence="3">Uncharacterized protein</fullName>
    </submittedName>
</protein>
<name>A0A9P4QRP4_9PLEO</name>
<accession>A0A9P4QRP4</accession>
<keyword evidence="2" id="KW-1133">Transmembrane helix</keyword>
<dbReference type="OrthoDB" id="3798501at2759"/>
<sequence length="108" mass="12056">MDSGGDLRSRRAPAVPPKDQIKPRPRKPTLGSVQPTPLNKSLPPKPLPKIPPPQSTARTTGLRTFALVLVGFCLWFLVIVLLLPVITERDAMPAMNRWLRGILFRRKS</sequence>
<gene>
    <name evidence="3" type="ORF">EJ04DRAFT_10485</name>
</gene>
<keyword evidence="2" id="KW-0472">Membrane</keyword>
<evidence type="ECO:0000313" key="4">
    <source>
        <dbReference type="Proteomes" id="UP000799444"/>
    </source>
</evidence>
<feature type="compositionally biased region" description="Pro residues" evidence="1">
    <location>
        <begin position="43"/>
        <end position="54"/>
    </location>
</feature>
<evidence type="ECO:0000256" key="1">
    <source>
        <dbReference type="SAM" id="MobiDB-lite"/>
    </source>
</evidence>
<dbReference type="AlphaFoldDB" id="A0A9P4QRP4"/>
<feature type="transmembrane region" description="Helical" evidence="2">
    <location>
        <begin position="65"/>
        <end position="87"/>
    </location>
</feature>
<organism evidence="3 4">
    <name type="scientific">Polyplosphaeria fusca</name>
    <dbReference type="NCBI Taxonomy" id="682080"/>
    <lineage>
        <taxon>Eukaryota</taxon>
        <taxon>Fungi</taxon>
        <taxon>Dikarya</taxon>
        <taxon>Ascomycota</taxon>
        <taxon>Pezizomycotina</taxon>
        <taxon>Dothideomycetes</taxon>
        <taxon>Pleosporomycetidae</taxon>
        <taxon>Pleosporales</taxon>
        <taxon>Tetraplosphaeriaceae</taxon>
        <taxon>Polyplosphaeria</taxon>
    </lineage>
</organism>
<keyword evidence="4" id="KW-1185">Reference proteome</keyword>
<keyword evidence="2" id="KW-0812">Transmembrane</keyword>
<feature type="region of interest" description="Disordered" evidence="1">
    <location>
        <begin position="1"/>
        <end position="57"/>
    </location>
</feature>
<dbReference type="Proteomes" id="UP000799444">
    <property type="component" value="Unassembled WGS sequence"/>
</dbReference>
<reference evidence="3" key="1">
    <citation type="journal article" date="2020" name="Stud. Mycol.">
        <title>101 Dothideomycetes genomes: a test case for predicting lifestyles and emergence of pathogens.</title>
        <authorList>
            <person name="Haridas S."/>
            <person name="Albert R."/>
            <person name="Binder M."/>
            <person name="Bloem J."/>
            <person name="Labutti K."/>
            <person name="Salamov A."/>
            <person name="Andreopoulos B."/>
            <person name="Baker S."/>
            <person name="Barry K."/>
            <person name="Bills G."/>
            <person name="Bluhm B."/>
            <person name="Cannon C."/>
            <person name="Castanera R."/>
            <person name="Culley D."/>
            <person name="Daum C."/>
            <person name="Ezra D."/>
            <person name="Gonzalez J."/>
            <person name="Henrissat B."/>
            <person name="Kuo A."/>
            <person name="Liang C."/>
            <person name="Lipzen A."/>
            <person name="Lutzoni F."/>
            <person name="Magnuson J."/>
            <person name="Mondo S."/>
            <person name="Nolan M."/>
            <person name="Ohm R."/>
            <person name="Pangilinan J."/>
            <person name="Park H.-J."/>
            <person name="Ramirez L."/>
            <person name="Alfaro M."/>
            <person name="Sun H."/>
            <person name="Tritt A."/>
            <person name="Yoshinaga Y."/>
            <person name="Zwiers L.-H."/>
            <person name="Turgeon B."/>
            <person name="Goodwin S."/>
            <person name="Spatafora J."/>
            <person name="Crous P."/>
            <person name="Grigoriev I."/>
        </authorList>
    </citation>
    <scope>NUCLEOTIDE SEQUENCE</scope>
    <source>
        <strain evidence="3">CBS 125425</strain>
    </source>
</reference>
<evidence type="ECO:0000256" key="2">
    <source>
        <dbReference type="SAM" id="Phobius"/>
    </source>
</evidence>
<evidence type="ECO:0000313" key="3">
    <source>
        <dbReference type="EMBL" id="KAF2731424.1"/>
    </source>
</evidence>
<dbReference type="EMBL" id="ML996196">
    <property type="protein sequence ID" value="KAF2731424.1"/>
    <property type="molecule type" value="Genomic_DNA"/>
</dbReference>
<comment type="caution">
    <text evidence="3">The sequence shown here is derived from an EMBL/GenBank/DDBJ whole genome shotgun (WGS) entry which is preliminary data.</text>
</comment>
<proteinExistence type="predicted"/>